<organism evidence="3 4">
    <name type="scientific">Chondromyces apiculatus DSM 436</name>
    <dbReference type="NCBI Taxonomy" id="1192034"/>
    <lineage>
        <taxon>Bacteria</taxon>
        <taxon>Pseudomonadati</taxon>
        <taxon>Myxococcota</taxon>
        <taxon>Polyangia</taxon>
        <taxon>Polyangiales</taxon>
        <taxon>Polyangiaceae</taxon>
        <taxon>Chondromyces</taxon>
    </lineage>
</organism>
<feature type="chain" id="PRO_5001496488" evidence="2">
    <location>
        <begin position="31"/>
        <end position="365"/>
    </location>
</feature>
<feature type="compositionally biased region" description="Low complexity" evidence="1">
    <location>
        <begin position="325"/>
        <end position="337"/>
    </location>
</feature>
<evidence type="ECO:0000256" key="2">
    <source>
        <dbReference type="SAM" id="SignalP"/>
    </source>
</evidence>
<sequence length="365" mass="38155">MTPHLLRSALGTSGGLLPALLALTPTLTTACTPELEGRPSELRTPRVLAVQAEPAEAAPRATIALRALHAAPDGAPPPPIDWAFCVARKPLTEPGTIASTCLSPDDPALAPLGVGTEVQGVLPDDGCRLFGPDRPPPVAGEPAGRAVDPDPTGGFYQPVRLLVQGEPPTYATFGARITCGVASATPAQAAELRTRYRSNHNPEVTLSWVHDGLDEALPPDMPDTPDAPPAATLTPGEVVPLRAAWAPCPEVPTCGDGICGVDEDTAACTEDCATPRGCTGAEPYVAFDAEASAVTRRREVILVSWFATAGTLDADRTGRAEGEPETTTDNTWTAPDTPGEARLWVVIRDDRGGTGWQSYRFTISP</sequence>
<feature type="region of interest" description="Disordered" evidence="1">
    <location>
        <begin position="315"/>
        <end position="337"/>
    </location>
</feature>
<dbReference type="OrthoDB" id="5508762at2"/>
<dbReference type="AlphaFoldDB" id="A0A017T056"/>
<protein>
    <submittedName>
        <fullName evidence="3">Uncharacterized protein</fullName>
    </submittedName>
</protein>
<keyword evidence="4" id="KW-1185">Reference proteome</keyword>
<accession>A0A017T056</accession>
<reference evidence="3 4" key="1">
    <citation type="submission" date="2013-05" db="EMBL/GenBank/DDBJ databases">
        <title>Genome assembly of Chondromyces apiculatus DSM 436.</title>
        <authorList>
            <person name="Sharma G."/>
            <person name="Khatri I."/>
            <person name="Kaur C."/>
            <person name="Mayilraj S."/>
            <person name="Subramanian S."/>
        </authorList>
    </citation>
    <scope>NUCLEOTIDE SEQUENCE [LARGE SCALE GENOMIC DNA]</scope>
    <source>
        <strain evidence="3 4">DSM 436</strain>
    </source>
</reference>
<proteinExistence type="predicted"/>
<dbReference type="EMBL" id="ASRX01000057">
    <property type="protein sequence ID" value="EYF02614.1"/>
    <property type="molecule type" value="Genomic_DNA"/>
</dbReference>
<feature type="signal peptide" evidence="2">
    <location>
        <begin position="1"/>
        <end position="30"/>
    </location>
</feature>
<evidence type="ECO:0000256" key="1">
    <source>
        <dbReference type="SAM" id="MobiDB-lite"/>
    </source>
</evidence>
<comment type="caution">
    <text evidence="3">The sequence shown here is derived from an EMBL/GenBank/DDBJ whole genome shotgun (WGS) entry which is preliminary data.</text>
</comment>
<keyword evidence="2" id="KW-0732">Signal</keyword>
<name>A0A017T056_9BACT</name>
<evidence type="ECO:0000313" key="4">
    <source>
        <dbReference type="Proteomes" id="UP000019678"/>
    </source>
</evidence>
<dbReference type="Proteomes" id="UP000019678">
    <property type="component" value="Unassembled WGS sequence"/>
</dbReference>
<gene>
    <name evidence="3" type="ORF">CAP_6643</name>
</gene>
<dbReference type="RefSeq" id="WP_156041277.1">
    <property type="nucleotide sequence ID" value="NZ_ASRX01000057.1"/>
</dbReference>
<evidence type="ECO:0000313" key="3">
    <source>
        <dbReference type="EMBL" id="EYF02614.1"/>
    </source>
</evidence>
<dbReference type="PROSITE" id="PS51257">
    <property type="entry name" value="PROKAR_LIPOPROTEIN"/>
    <property type="match status" value="1"/>
</dbReference>